<keyword evidence="8" id="KW-1185">Reference proteome</keyword>
<dbReference type="GO" id="GO:0003941">
    <property type="term" value="F:L-serine ammonia-lyase activity"/>
    <property type="evidence" value="ECO:0007669"/>
    <property type="project" value="UniProtKB-EC"/>
</dbReference>
<evidence type="ECO:0000259" key="6">
    <source>
        <dbReference type="PROSITE" id="PS51671"/>
    </source>
</evidence>
<evidence type="ECO:0000256" key="2">
    <source>
        <dbReference type="ARBA" id="ARBA00010869"/>
    </source>
</evidence>
<dbReference type="Pfam" id="PF00291">
    <property type="entry name" value="PALP"/>
    <property type="match status" value="1"/>
</dbReference>
<organism evidence="7 8">
    <name type="scientific">Phreatobacter cathodiphilus</name>
    <dbReference type="NCBI Taxonomy" id="1868589"/>
    <lineage>
        <taxon>Bacteria</taxon>
        <taxon>Pseudomonadati</taxon>
        <taxon>Pseudomonadota</taxon>
        <taxon>Alphaproteobacteria</taxon>
        <taxon>Hyphomicrobiales</taxon>
        <taxon>Phreatobacteraceae</taxon>
        <taxon>Phreatobacter</taxon>
    </lineage>
</organism>
<dbReference type="InterPro" id="IPR045865">
    <property type="entry name" value="ACT-like_dom_sf"/>
</dbReference>
<dbReference type="InterPro" id="IPR001926">
    <property type="entry name" value="TrpB-like_PALP"/>
</dbReference>
<dbReference type="PANTHER" id="PTHR48078">
    <property type="entry name" value="THREONINE DEHYDRATASE, MITOCHONDRIAL-RELATED"/>
    <property type="match status" value="1"/>
</dbReference>
<dbReference type="Gene3D" id="3.40.50.1100">
    <property type="match status" value="2"/>
</dbReference>
<reference evidence="7 8" key="1">
    <citation type="submission" date="2018-03" db="EMBL/GenBank/DDBJ databases">
        <title>Genome sequencing of Phreatobacter sp.</title>
        <authorList>
            <person name="Kim S.-J."/>
            <person name="Heo J."/>
            <person name="Kwon S.-W."/>
        </authorList>
    </citation>
    <scope>NUCLEOTIDE SEQUENCE [LARGE SCALE GENOMIC DNA]</scope>
    <source>
        <strain evidence="7 8">S-12</strain>
    </source>
</reference>
<dbReference type="NCBIfam" id="NF005600">
    <property type="entry name" value="PRK07334.1"/>
    <property type="match status" value="1"/>
</dbReference>
<evidence type="ECO:0000256" key="3">
    <source>
        <dbReference type="ARBA" id="ARBA00022898"/>
    </source>
</evidence>
<dbReference type="OrthoDB" id="9811476at2"/>
<dbReference type="SUPFAM" id="SSF55021">
    <property type="entry name" value="ACT-like"/>
    <property type="match status" value="1"/>
</dbReference>
<sequence>MTDAPDTAASRLTHADVRAARDIIAGRVMRTPMLPAPPLSAITGAEVFVKYENLQVTNSFKERGALVKLASLTDDERRRGVIAMSAGNHAQAVALHASRLGIPATIVMPETTPFVKVAATRSHGATVVLDGETLAESQTRAEAIRTAENRVWVHPYDDLAVMAGQGTIACEMLEDVPDLDMLVIPIGGGGLIGGNAVAAKAIRPAIEIVGVEAALYPSMWNAVHGGDRPVGGPTLAEGIAVKIVGRSTLPVVRDLVSAIVLVGESDLERAVNLYLTRQKTIAEGAGAAGLAAMLAEPERFRGRKVGLILCGGNIDPRILASIMVRELERESRIVSLRITIPDRPGVLGTVASLIGRLGGNILEVEHRRLFLDTPAKGTKLDVTVETRDGSHAHEILAALEAEGLPAVRIESGGGRLG</sequence>
<evidence type="ECO:0000313" key="8">
    <source>
        <dbReference type="Proteomes" id="UP000237889"/>
    </source>
</evidence>
<dbReference type="CDD" id="cd04886">
    <property type="entry name" value="ACT_ThrD-II-like"/>
    <property type="match status" value="1"/>
</dbReference>
<gene>
    <name evidence="7" type="ORF">C6569_04095</name>
</gene>
<dbReference type="Pfam" id="PF01842">
    <property type="entry name" value="ACT"/>
    <property type="match status" value="1"/>
</dbReference>
<evidence type="ECO:0000256" key="4">
    <source>
        <dbReference type="ARBA" id="ARBA00023239"/>
    </source>
</evidence>
<dbReference type="PANTHER" id="PTHR48078:SF6">
    <property type="entry name" value="L-THREONINE DEHYDRATASE CATABOLIC TDCB"/>
    <property type="match status" value="1"/>
</dbReference>
<dbReference type="GO" id="GO:0004794">
    <property type="term" value="F:threonine deaminase activity"/>
    <property type="evidence" value="ECO:0007669"/>
    <property type="project" value="InterPro"/>
</dbReference>
<evidence type="ECO:0000313" key="7">
    <source>
        <dbReference type="EMBL" id="AVO44313.1"/>
    </source>
</evidence>
<dbReference type="CDD" id="cd01562">
    <property type="entry name" value="Thr-dehyd"/>
    <property type="match status" value="1"/>
</dbReference>
<keyword evidence="4 7" id="KW-0456">Lyase</keyword>
<protein>
    <submittedName>
        <fullName evidence="7">Threonine ammonia-lyase</fullName>
    </submittedName>
</protein>
<dbReference type="SUPFAM" id="SSF53686">
    <property type="entry name" value="Tryptophan synthase beta subunit-like PLP-dependent enzymes"/>
    <property type="match status" value="1"/>
</dbReference>
<comment type="similarity">
    <text evidence="2">Belongs to the serine/threonine dehydratase family.</text>
</comment>
<evidence type="ECO:0000256" key="1">
    <source>
        <dbReference type="ARBA" id="ARBA00001933"/>
    </source>
</evidence>
<dbReference type="PROSITE" id="PS51671">
    <property type="entry name" value="ACT"/>
    <property type="match status" value="1"/>
</dbReference>
<dbReference type="InterPro" id="IPR002912">
    <property type="entry name" value="ACT_dom"/>
</dbReference>
<dbReference type="Proteomes" id="UP000237889">
    <property type="component" value="Chromosome"/>
</dbReference>
<dbReference type="InterPro" id="IPR036052">
    <property type="entry name" value="TrpB-like_PALP_sf"/>
</dbReference>
<dbReference type="InterPro" id="IPR044561">
    <property type="entry name" value="ACT_ThrD-II-like"/>
</dbReference>
<dbReference type="RefSeq" id="WP_106747643.1">
    <property type="nucleotide sequence ID" value="NZ_CP027668.1"/>
</dbReference>
<dbReference type="GO" id="GO:0006567">
    <property type="term" value="P:L-threonine catabolic process"/>
    <property type="evidence" value="ECO:0007669"/>
    <property type="project" value="InterPro"/>
</dbReference>
<dbReference type="GO" id="GO:0009097">
    <property type="term" value="P:isoleucine biosynthetic process"/>
    <property type="evidence" value="ECO:0007669"/>
    <property type="project" value="TreeGrafter"/>
</dbReference>
<dbReference type="FunFam" id="3.40.50.1100:FF:000005">
    <property type="entry name" value="Threonine dehydratase catabolic"/>
    <property type="match status" value="1"/>
</dbReference>
<dbReference type="AlphaFoldDB" id="A0A2S0N8R0"/>
<accession>A0A2S0N8R0</accession>
<evidence type="ECO:0000256" key="5">
    <source>
        <dbReference type="ARBA" id="ARBA00049406"/>
    </source>
</evidence>
<comment type="cofactor">
    <cofactor evidence="1">
        <name>pyridoxal 5'-phosphate</name>
        <dbReference type="ChEBI" id="CHEBI:597326"/>
    </cofactor>
</comment>
<proteinExistence type="inferred from homology"/>
<comment type="catalytic activity">
    <reaction evidence="5">
        <text>L-serine = pyruvate + NH4(+)</text>
        <dbReference type="Rhea" id="RHEA:19169"/>
        <dbReference type="ChEBI" id="CHEBI:15361"/>
        <dbReference type="ChEBI" id="CHEBI:28938"/>
        <dbReference type="ChEBI" id="CHEBI:33384"/>
        <dbReference type="EC" id="4.3.1.17"/>
    </reaction>
</comment>
<dbReference type="NCBIfam" id="TIGR01127">
    <property type="entry name" value="ilvA_1Cterm"/>
    <property type="match status" value="1"/>
</dbReference>
<dbReference type="InterPro" id="IPR050147">
    <property type="entry name" value="Ser/Thr_Dehydratase"/>
</dbReference>
<dbReference type="GO" id="GO:0006565">
    <property type="term" value="P:L-serine catabolic process"/>
    <property type="evidence" value="ECO:0007669"/>
    <property type="project" value="TreeGrafter"/>
</dbReference>
<keyword evidence="3" id="KW-0663">Pyridoxal phosphate</keyword>
<dbReference type="InterPro" id="IPR005789">
    <property type="entry name" value="Thr_deHydtase_catblc"/>
</dbReference>
<dbReference type="Gene3D" id="3.30.70.260">
    <property type="match status" value="1"/>
</dbReference>
<feature type="domain" description="ACT" evidence="6">
    <location>
        <begin position="335"/>
        <end position="414"/>
    </location>
</feature>
<name>A0A2S0N8R0_9HYPH</name>
<dbReference type="KEGG" id="phr:C6569_04095"/>
<dbReference type="EMBL" id="CP027668">
    <property type="protein sequence ID" value="AVO44313.1"/>
    <property type="molecule type" value="Genomic_DNA"/>
</dbReference>